<dbReference type="Proteomes" id="UP000033483">
    <property type="component" value="Unassembled WGS sequence"/>
</dbReference>
<feature type="compositionally biased region" description="Polar residues" evidence="6">
    <location>
        <begin position="1"/>
        <end position="12"/>
    </location>
</feature>
<evidence type="ECO:0000259" key="8">
    <source>
        <dbReference type="PROSITE" id="PS50850"/>
    </source>
</evidence>
<proteinExistence type="predicted"/>
<evidence type="ECO:0000256" key="1">
    <source>
        <dbReference type="ARBA" id="ARBA00004141"/>
    </source>
</evidence>
<dbReference type="InterPro" id="IPR020846">
    <property type="entry name" value="MFS_dom"/>
</dbReference>
<dbReference type="Pfam" id="PF07690">
    <property type="entry name" value="MFS_1"/>
    <property type="match status" value="1"/>
</dbReference>
<feature type="transmembrane region" description="Helical" evidence="7">
    <location>
        <begin position="494"/>
        <end position="517"/>
    </location>
</feature>
<dbReference type="AlphaFoldDB" id="A0A0F4ZLK8"/>
<feature type="transmembrane region" description="Helical" evidence="7">
    <location>
        <begin position="396"/>
        <end position="416"/>
    </location>
</feature>
<feature type="transmembrane region" description="Helical" evidence="7">
    <location>
        <begin position="363"/>
        <end position="390"/>
    </location>
</feature>
<gene>
    <name evidence="9" type="ORF">TD95_004106</name>
</gene>
<feature type="compositionally biased region" description="Low complexity" evidence="6">
    <location>
        <begin position="24"/>
        <end position="34"/>
    </location>
</feature>
<evidence type="ECO:0000256" key="6">
    <source>
        <dbReference type="SAM" id="MobiDB-lite"/>
    </source>
</evidence>
<keyword evidence="10" id="KW-1185">Reference proteome</keyword>
<feature type="transmembrane region" description="Helical" evidence="7">
    <location>
        <begin position="251"/>
        <end position="271"/>
    </location>
</feature>
<dbReference type="SUPFAM" id="SSF103473">
    <property type="entry name" value="MFS general substrate transporter"/>
    <property type="match status" value="1"/>
</dbReference>
<dbReference type="OrthoDB" id="2962993at2759"/>
<evidence type="ECO:0000256" key="3">
    <source>
        <dbReference type="ARBA" id="ARBA00022692"/>
    </source>
</evidence>
<dbReference type="PANTHER" id="PTHR43791">
    <property type="entry name" value="PERMEASE-RELATED"/>
    <property type="match status" value="1"/>
</dbReference>
<dbReference type="FunFam" id="1.20.1250.20:FF:000018">
    <property type="entry name" value="MFS transporter permease"/>
    <property type="match status" value="1"/>
</dbReference>
<protein>
    <recommendedName>
        <fullName evidence="8">Major facilitator superfamily (MFS) profile domain-containing protein</fullName>
    </recommendedName>
</protein>
<feature type="region of interest" description="Disordered" evidence="6">
    <location>
        <begin position="1"/>
        <end position="59"/>
    </location>
</feature>
<organism evidence="9 10">
    <name type="scientific">Thielaviopsis punctulata</name>
    <dbReference type="NCBI Taxonomy" id="72032"/>
    <lineage>
        <taxon>Eukaryota</taxon>
        <taxon>Fungi</taxon>
        <taxon>Dikarya</taxon>
        <taxon>Ascomycota</taxon>
        <taxon>Pezizomycotina</taxon>
        <taxon>Sordariomycetes</taxon>
        <taxon>Hypocreomycetidae</taxon>
        <taxon>Microascales</taxon>
        <taxon>Ceratocystidaceae</taxon>
        <taxon>Thielaviopsis</taxon>
    </lineage>
</organism>
<dbReference type="GO" id="GO:0022857">
    <property type="term" value="F:transmembrane transporter activity"/>
    <property type="evidence" value="ECO:0007669"/>
    <property type="project" value="InterPro"/>
</dbReference>
<comment type="caution">
    <text evidence="9">The sequence shown here is derived from an EMBL/GenBank/DDBJ whole genome shotgun (WGS) entry which is preliminary data.</text>
</comment>
<comment type="subcellular location">
    <subcellularLocation>
        <location evidence="1">Membrane</location>
        <topology evidence="1">Multi-pass membrane protein</topology>
    </subcellularLocation>
</comment>
<evidence type="ECO:0000256" key="2">
    <source>
        <dbReference type="ARBA" id="ARBA00022448"/>
    </source>
</evidence>
<evidence type="ECO:0000256" key="4">
    <source>
        <dbReference type="ARBA" id="ARBA00022989"/>
    </source>
</evidence>
<feature type="domain" description="Major facilitator superfamily (MFS) profile" evidence="8">
    <location>
        <begin position="91"/>
        <end position="553"/>
    </location>
</feature>
<evidence type="ECO:0000313" key="9">
    <source>
        <dbReference type="EMBL" id="KKA31021.1"/>
    </source>
</evidence>
<feature type="transmembrane region" description="Helical" evidence="7">
    <location>
        <begin position="91"/>
        <end position="114"/>
    </location>
</feature>
<feature type="compositionally biased region" description="Pro residues" evidence="6">
    <location>
        <begin position="35"/>
        <end position="45"/>
    </location>
</feature>
<name>A0A0F4ZLK8_9PEZI</name>
<accession>A0A0F4ZLK8</accession>
<dbReference type="PANTHER" id="PTHR43791:SF5">
    <property type="entry name" value="MAJOR FACILITATOR SUPERFAMILY (MFS) PROFILE DOMAIN-CONTAINING PROTEIN"/>
    <property type="match status" value="1"/>
</dbReference>
<feature type="transmembrane region" description="Helical" evidence="7">
    <location>
        <begin position="428"/>
        <end position="448"/>
    </location>
</feature>
<keyword evidence="4 7" id="KW-1133">Transmembrane helix</keyword>
<keyword evidence="5 7" id="KW-0472">Membrane</keyword>
<dbReference type="Gene3D" id="1.20.1250.20">
    <property type="entry name" value="MFS general substrate transporter like domains"/>
    <property type="match status" value="2"/>
</dbReference>
<feature type="transmembrane region" description="Helical" evidence="7">
    <location>
        <begin position="126"/>
        <end position="146"/>
    </location>
</feature>
<feature type="transmembrane region" description="Helical" evidence="7">
    <location>
        <begin position="188"/>
        <end position="207"/>
    </location>
</feature>
<keyword evidence="3 7" id="KW-0812">Transmembrane</keyword>
<sequence length="592" mass="64603">MTSSAPVDQDWNNIGLGPVPTVPPSIVVNSSGPVSSPPTSGPPSPGSQEKDTDNDYVDRVPTNSKFASNTSSAAAQAATEKSLVRKLDCRILPIICLSWMLFYLDRAAIGFALINGLVRELRLHGVQINVMMMLYYVPFLILSIPGNLVIRRVGAGRLLSAVVTAWGTVTICTGFVKSYEALCVMRILMGISESFFLGGVMLYLGFFYTSKELTSRTGIFYSSTSIAAAIGGLLASGLGQIHTGNYYGWSWIFFIEGVITVIIGLVSWFVLPVRPEACGFFTPAERGLAISRMQAANLTYQASGVPSSCAEVRGPSASMEAPRSSIAHLNRKSSDIYVTAAPRREKLGWKVVKRAMFNPVTPMMALACFFNIEALTSYIMFLPTIVASIFNDGNVLRANLLTVPPNIAAFIATIAITQWSQRWGRSGIPIIFCALVAAFGFVLLLVGSTTRGPFQIVPSIQYVGTFFVGMGVSSMPPIALAWCSVNSAPHYVRALVLGIVIMFGSSASFLSSFTYVASEAPKYITGHSINLGCLCTLVILGVSMLTYMKWENRKRERGERDDRLNPRHYDGMSKEEYEFHLGWDHPSFRFQM</sequence>
<reference evidence="9 10" key="1">
    <citation type="submission" date="2015-03" db="EMBL/GenBank/DDBJ databases">
        <authorList>
            <person name="Radwan O."/>
            <person name="Al-Naeli F.A."/>
            <person name="Rendon G.A."/>
            <person name="Fields C."/>
        </authorList>
    </citation>
    <scope>NUCLEOTIDE SEQUENCE [LARGE SCALE GENOMIC DNA]</scope>
    <source>
        <strain evidence="9">CR-DP1</strain>
    </source>
</reference>
<keyword evidence="2" id="KW-0813">Transport</keyword>
<dbReference type="InterPro" id="IPR036259">
    <property type="entry name" value="MFS_trans_sf"/>
</dbReference>
<evidence type="ECO:0000313" key="10">
    <source>
        <dbReference type="Proteomes" id="UP000033483"/>
    </source>
</evidence>
<evidence type="ECO:0000256" key="7">
    <source>
        <dbReference type="SAM" id="Phobius"/>
    </source>
</evidence>
<dbReference type="GO" id="GO:0016020">
    <property type="term" value="C:membrane"/>
    <property type="evidence" value="ECO:0007669"/>
    <property type="project" value="UniProtKB-SubCell"/>
</dbReference>
<feature type="transmembrane region" description="Helical" evidence="7">
    <location>
        <begin position="460"/>
        <end position="482"/>
    </location>
</feature>
<dbReference type="InterPro" id="IPR011701">
    <property type="entry name" value="MFS"/>
</dbReference>
<feature type="compositionally biased region" description="Basic and acidic residues" evidence="6">
    <location>
        <begin position="48"/>
        <end position="58"/>
    </location>
</feature>
<feature type="transmembrane region" description="Helical" evidence="7">
    <location>
        <begin position="219"/>
        <end position="239"/>
    </location>
</feature>
<feature type="transmembrane region" description="Helical" evidence="7">
    <location>
        <begin position="158"/>
        <end position="176"/>
    </location>
</feature>
<dbReference type="PROSITE" id="PS50850">
    <property type="entry name" value="MFS"/>
    <property type="match status" value="1"/>
</dbReference>
<dbReference type="EMBL" id="LAEV01000120">
    <property type="protein sequence ID" value="KKA31021.1"/>
    <property type="molecule type" value="Genomic_DNA"/>
</dbReference>
<feature type="transmembrane region" description="Helical" evidence="7">
    <location>
        <begin position="529"/>
        <end position="548"/>
    </location>
</feature>
<evidence type="ECO:0000256" key="5">
    <source>
        <dbReference type="ARBA" id="ARBA00023136"/>
    </source>
</evidence>